<gene>
    <name evidence="1" type="ORF">TRIATDRAFT_300902</name>
</gene>
<evidence type="ECO:0000313" key="1">
    <source>
        <dbReference type="EMBL" id="EHK42876.1"/>
    </source>
</evidence>
<protein>
    <submittedName>
        <fullName evidence="1">Uncharacterized protein</fullName>
    </submittedName>
</protein>
<accession>G9P3B5</accession>
<proteinExistence type="predicted"/>
<dbReference type="Proteomes" id="UP000005426">
    <property type="component" value="Unassembled WGS sequence"/>
</dbReference>
<dbReference type="AlphaFoldDB" id="G9P3B5"/>
<evidence type="ECO:0000313" key="2">
    <source>
        <dbReference type="Proteomes" id="UP000005426"/>
    </source>
</evidence>
<comment type="caution">
    <text evidence="1">The sequence shown here is derived from an EMBL/GenBank/DDBJ whole genome shotgun (WGS) entry which is preliminary data.</text>
</comment>
<reference evidence="1 2" key="1">
    <citation type="journal article" date="2011" name="Genome Biol.">
        <title>Comparative genome sequence analysis underscores mycoparasitism as the ancestral life style of Trichoderma.</title>
        <authorList>
            <person name="Kubicek C.P."/>
            <person name="Herrera-Estrella A."/>
            <person name="Seidl-Seiboth V."/>
            <person name="Martinez D.A."/>
            <person name="Druzhinina I.S."/>
            <person name="Thon M."/>
            <person name="Zeilinger S."/>
            <person name="Casas-Flores S."/>
            <person name="Horwitz B.A."/>
            <person name="Mukherjee P.K."/>
            <person name="Mukherjee M."/>
            <person name="Kredics L."/>
            <person name="Alcaraz L.D."/>
            <person name="Aerts A."/>
            <person name="Antal Z."/>
            <person name="Atanasova L."/>
            <person name="Cervantes-Badillo M.G."/>
            <person name="Challacombe J."/>
            <person name="Chertkov O."/>
            <person name="McCluskey K."/>
            <person name="Coulpier F."/>
            <person name="Deshpande N."/>
            <person name="von Doehren H."/>
            <person name="Ebbole D.J."/>
            <person name="Esquivel-Naranjo E.U."/>
            <person name="Fekete E."/>
            <person name="Flipphi M."/>
            <person name="Glaser F."/>
            <person name="Gomez-Rodriguez E.Y."/>
            <person name="Gruber S."/>
            <person name="Han C."/>
            <person name="Henrissat B."/>
            <person name="Hermosa R."/>
            <person name="Hernandez-Onate M."/>
            <person name="Karaffa L."/>
            <person name="Kosti I."/>
            <person name="Le Crom S."/>
            <person name="Lindquist E."/>
            <person name="Lucas S."/>
            <person name="Luebeck M."/>
            <person name="Luebeck P.S."/>
            <person name="Margeot A."/>
            <person name="Metz B."/>
            <person name="Misra M."/>
            <person name="Nevalainen H."/>
            <person name="Omann M."/>
            <person name="Packer N."/>
            <person name="Perrone G."/>
            <person name="Uresti-Rivera E.E."/>
            <person name="Salamov A."/>
            <person name="Schmoll M."/>
            <person name="Seiboth B."/>
            <person name="Shapiro H."/>
            <person name="Sukno S."/>
            <person name="Tamayo-Ramos J.A."/>
            <person name="Tisch D."/>
            <person name="Wiest A."/>
            <person name="Wilkinson H.H."/>
            <person name="Zhang M."/>
            <person name="Coutinho P.M."/>
            <person name="Kenerley C.M."/>
            <person name="Monte E."/>
            <person name="Baker S.E."/>
            <person name="Grigoriev I.V."/>
        </authorList>
    </citation>
    <scope>NUCLEOTIDE SEQUENCE [LARGE SCALE GENOMIC DNA]</scope>
    <source>
        <strain evidence="2">ATCC 20476 / IMI 206040</strain>
    </source>
</reference>
<dbReference type="HOGENOM" id="CLU_2654817_0_0_1"/>
<organism evidence="1 2">
    <name type="scientific">Hypocrea atroviridis (strain ATCC 20476 / IMI 206040)</name>
    <name type="common">Trichoderma atroviride</name>
    <dbReference type="NCBI Taxonomy" id="452589"/>
    <lineage>
        <taxon>Eukaryota</taxon>
        <taxon>Fungi</taxon>
        <taxon>Dikarya</taxon>
        <taxon>Ascomycota</taxon>
        <taxon>Pezizomycotina</taxon>
        <taxon>Sordariomycetes</taxon>
        <taxon>Hypocreomycetidae</taxon>
        <taxon>Hypocreales</taxon>
        <taxon>Hypocreaceae</taxon>
        <taxon>Trichoderma</taxon>
    </lineage>
</organism>
<dbReference type="EMBL" id="ABDG02000026">
    <property type="protein sequence ID" value="EHK42876.1"/>
    <property type="molecule type" value="Genomic_DNA"/>
</dbReference>
<sequence>MVVVALKCFSTFRTPAALTSITHRALYPSYTLYGATTCASHSLALTKDLLPRYSVSAVEKHDSKRHDTTRHNLYSH</sequence>
<keyword evidence="2" id="KW-1185">Reference proteome</keyword>
<name>G9P3B5_HYPAI</name>